<organism evidence="2 3">
    <name type="scientific">Pisolithus tinctorius Marx 270</name>
    <dbReference type="NCBI Taxonomy" id="870435"/>
    <lineage>
        <taxon>Eukaryota</taxon>
        <taxon>Fungi</taxon>
        <taxon>Dikarya</taxon>
        <taxon>Basidiomycota</taxon>
        <taxon>Agaricomycotina</taxon>
        <taxon>Agaricomycetes</taxon>
        <taxon>Agaricomycetidae</taxon>
        <taxon>Boletales</taxon>
        <taxon>Sclerodermatineae</taxon>
        <taxon>Pisolithaceae</taxon>
        <taxon>Pisolithus</taxon>
    </lineage>
</organism>
<proteinExistence type="predicted"/>
<sequence>MRRFLCRLKKAALTNAAAGTSTATAGDGAARDSNKGSDLLRLQLKSSNSGGAKQVSDKGEPESTLGSAGKAAEATVIGFDGLNPILPIGQDGLFIKSKDCSDRCLKPFKVFNQVVTTLAHIALGILTSAAQVLMNRSSLDEAVSDLFVTVRSVYEFLTEEDNILKNIDNTRDNLAKLARAISDSALSWDDVFLGKRTGKNIFSETRIVVDGHVEIMIKLMQQYRDREVRDFEVNTCRIFEDLNLEGIACARGAGLNTTKKCLEGTRKETLQEIIDWIKDPDARDRQAEHCEEKILTTIARDPSFRRALADAVSQDHSLKITSDVVQQWQKLILEPLSKVNGVVIGNVVAVIDALDERGSDTSRQRITVGYQTCPEYCRACEGELLGRHPFKIGGT</sequence>
<name>A0A0C3PAI5_PISTI</name>
<evidence type="ECO:0000256" key="1">
    <source>
        <dbReference type="SAM" id="MobiDB-lite"/>
    </source>
</evidence>
<protein>
    <submittedName>
        <fullName evidence="2">Uncharacterized protein</fullName>
    </submittedName>
</protein>
<keyword evidence="3" id="KW-1185">Reference proteome</keyword>
<gene>
    <name evidence="2" type="ORF">M404DRAFT_26068</name>
</gene>
<feature type="region of interest" description="Disordered" evidence="1">
    <location>
        <begin position="47"/>
        <end position="67"/>
    </location>
</feature>
<reference evidence="3" key="2">
    <citation type="submission" date="2015-01" db="EMBL/GenBank/DDBJ databases">
        <title>Evolutionary Origins and Diversification of the Mycorrhizal Mutualists.</title>
        <authorList>
            <consortium name="DOE Joint Genome Institute"/>
            <consortium name="Mycorrhizal Genomics Consortium"/>
            <person name="Kohler A."/>
            <person name="Kuo A."/>
            <person name="Nagy L.G."/>
            <person name="Floudas D."/>
            <person name="Copeland A."/>
            <person name="Barry K.W."/>
            <person name="Cichocki N."/>
            <person name="Veneault-Fourrey C."/>
            <person name="LaButti K."/>
            <person name="Lindquist E.A."/>
            <person name="Lipzen A."/>
            <person name="Lundell T."/>
            <person name="Morin E."/>
            <person name="Murat C."/>
            <person name="Riley R."/>
            <person name="Ohm R."/>
            <person name="Sun H."/>
            <person name="Tunlid A."/>
            <person name="Henrissat B."/>
            <person name="Grigoriev I.V."/>
            <person name="Hibbett D.S."/>
            <person name="Martin F."/>
        </authorList>
    </citation>
    <scope>NUCLEOTIDE SEQUENCE [LARGE SCALE GENOMIC DNA]</scope>
    <source>
        <strain evidence="3">Marx 270</strain>
    </source>
</reference>
<reference evidence="2 3" key="1">
    <citation type="submission" date="2014-04" db="EMBL/GenBank/DDBJ databases">
        <authorList>
            <consortium name="DOE Joint Genome Institute"/>
            <person name="Kuo A."/>
            <person name="Kohler A."/>
            <person name="Costa M.D."/>
            <person name="Nagy L.G."/>
            <person name="Floudas D."/>
            <person name="Copeland A."/>
            <person name="Barry K.W."/>
            <person name="Cichocki N."/>
            <person name="Veneault-Fourrey C."/>
            <person name="LaButti K."/>
            <person name="Lindquist E.A."/>
            <person name="Lipzen A."/>
            <person name="Lundell T."/>
            <person name="Morin E."/>
            <person name="Murat C."/>
            <person name="Sun H."/>
            <person name="Tunlid A."/>
            <person name="Henrissat B."/>
            <person name="Grigoriev I.V."/>
            <person name="Hibbett D.S."/>
            <person name="Martin F."/>
            <person name="Nordberg H.P."/>
            <person name="Cantor M.N."/>
            <person name="Hua S.X."/>
        </authorList>
    </citation>
    <scope>NUCLEOTIDE SEQUENCE [LARGE SCALE GENOMIC DNA]</scope>
    <source>
        <strain evidence="2 3">Marx 270</strain>
    </source>
</reference>
<dbReference type="HOGENOM" id="CLU_698523_0_0_1"/>
<dbReference type="InParanoid" id="A0A0C3PAI5"/>
<dbReference type="AlphaFoldDB" id="A0A0C3PAI5"/>
<evidence type="ECO:0000313" key="2">
    <source>
        <dbReference type="EMBL" id="KIO04614.1"/>
    </source>
</evidence>
<dbReference type="EMBL" id="KN831970">
    <property type="protein sequence ID" value="KIO04614.1"/>
    <property type="molecule type" value="Genomic_DNA"/>
</dbReference>
<evidence type="ECO:0000313" key="3">
    <source>
        <dbReference type="Proteomes" id="UP000054217"/>
    </source>
</evidence>
<accession>A0A0C3PAI5</accession>
<dbReference type="OrthoDB" id="3267051at2759"/>
<dbReference type="Proteomes" id="UP000054217">
    <property type="component" value="Unassembled WGS sequence"/>
</dbReference>